<evidence type="ECO:0000313" key="2">
    <source>
        <dbReference type="Proteomes" id="UP001172102"/>
    </source>
</evidence>
<proteinExistence type="predicted"/>
<dbReference type="AlphaFoldDB" id="A0AA40AA37"/>
<sequence length="285" mass="31800">MDTMDISSGEVSFGRTCPGTLMQELQRNRPDHVAKIRKLQTSLSRYVVTYQCPIPCKDLDIVRNFITSIDAVEELSVLNYERDGSGLWPAVFHHAKSLRSLAIHTPPQDRSHVWTPTTIAAVASELPNLKHLEIDLSLEEAESCVGGAQFADADSVMGEASKLLNLESILINVTLQDAASSFADQHTWNAMGCISFPQPYKESSERLAHTLLGKFPADAALKRLEVRLTRRCWDDRCQFWTLAYSVTAKKGEGGDVKVEGGEGWGEYLPPYPEYGGYLWNLSMQY</sequence>
<dbReference type="Proteomes" id="UP001172102">
    <property type="component" value="Unassembled WGS sequence"/>
</dbReference>
<dbReference type="EMBL" id="JAUKUA010000005">
    <property type="protein sequence ID" value="KAK0712080.1"/>
    <property type="molecule type" value="Genomic_DNA"/>
</dbReference>
<name>A0AA40AA37_9PEZI</name>
<keyword evidence="2" id="KW-1185">Reference proteome</keyword>
<protein>
    <submittedName>
        <fullName evidence="1">Uncharacterized protein</fullName>
    </submittedName>
</protein>
<gene>
    <name evidence="1" type="ORF">B0H67DRAFT_555945</name>
</gene>
<accession>A0AA40AA37</accession>
<reference evidence="1" key="1">
    <citation type="submission" date="2023-06" db="EMBL/GenBank/DDBJ databases">
        <title>Genome-scale phylogeny and comparative genomics of the fungal order Sordariales.</title>
        <authorList>
            <consortium name="Lawrence Berkeley National Laboratory"/>
            <person name="Hensen N."/>
            <person name="Bonometti L."/>
            <person name="Westerberg I."/>
            <person name="Brannstrom I.O."/>
            <person name="Guillou S."/>
            <person name="Cros-Aarteil S."/>
            <person name="Calhoun S."/>
            <person name="Haridas S."/>
            <person name="Kuo A."/>
            <person name="Mondo S."/>
            <person name="Pangilinan J."/>
            <person name="Riley R."/>
            <person name="Labutti K."/>
            <person name="Andreopoulos B."/>
            <person name="Lipzen A."/>
            <person name="Chen C."/>
            <person name="Yanf M."/>
            <person name="Daum C."/>
            <person name="Ng V."/>
            <person name="Clum A."/>
            <person name="Steindorff A."/>
            <person name="Ohm R."/>
            <person name="Martin F."/>
            <person name="Silar P."/>
            <person name="Natvig D."/>
            <person name="Lalanne C."/>
            <person name="Gautier V."/>
            <person name="Ament-Velasquez S.L."/>
            <person name="Kruys A."/>
            <person name="Hutchinson M.I."/>
            <person name="Powell A.J."/>
            <person name="Barry K."/>
            <person name="Miller A.N."/>
            <person name="Grigoriev I.V."/>
            <person name="Debuchy R."/>
            <person name="Gladieux P."/>
            <person name="Thoren M.H."/>
            <person name="Johannesson H."/>
        </authorList>
    </citation>
    <scope>NUCLEOTIDE SEQUENCE</scope>
    <source>
        <strain evidence="1">SMH4607-1</strain>
    </source>
</reference>
<comment type="caution">
    <text evidence="1">The sequence shown here is derived from an EMBL/GenBank/DDBJ whole genome shotgun (WGS) entry which is preliminary data.</text>
</comment>
<evidence type="ECO:0000313" key="1">
    <source>
        <dbReference type="EMBL" id="KAK0712080.1"/>
    </source>
</evidence>
<organism evidence="1 2">
    <name type="scientific">Lasiosphaeris hirsuta</name>
    <dbReference type="NCBI Taxonomy" id="260670"/>
    <lineage>
        <taxon>Eukaryota</taxon>
        <taxon>Fungi</taxon>
        <taxon>Dikarya</taxon>
        <taxon>Ascomycota</taxon>
        <taxon>Pezizomycotina</taxon>
        <taxon>Sordariomycetes</taxon>
        <taxon>Sordariomycetidae</taxon>
        <taxon>Sordariales</taxon>
        <taxon>Lasiosphaeriaceae</taxon>
        <taxon>Lasiosphaeris</taxon>
    </lineage>
</organism>